<proteinExistence type="predicted"/>
<gene>
    <name evidence="2" type="ORF">E2C01_078226</name>
</gene>
<dbReference type="EMBL" id="VSRR010062739">
    <property type="protein sequence ID" value="MPC83514.1"/>
    <property type="molecule type" value="Genomic_DNA"/>
</dbReference>
<evidence type="ECO:0000313" key="3">
    <source>
        <dbReference type="Proteomes" id="UP000324222"/>
    </source>
</evidence>
<keyword evidence="3" id="KW-1185">Reference proteome</keyword>
<sequence>MGCIAGVPATLQDVMQLLLEIRAEVRDLSVRVTALERQRDAASPLPQSRQHPNLPERTSTRVCRPVPGPNQCLLWSSLPQITIPRVCQPARGPSQCLPWYVHPLTQSAPYSQPQNVPASSRVSTASPAIVPTGPGPAPGVAGMTQPPPLL</sequence>
<feature type="compositionally biased region" description="Polar residues" evidence="1">
    <location>
        <begin position="110"/>
        <end position="126"/>
    </location>
</feature>
<protein>
    <submittedName>
        <fullName evidence="2">Uncharacterized protein</fullName>
    </submittedName>
</protein>
<feature type="compositionally biased region" description="Low complexity" evidence="1">
    <location>
        <begin position="127"/>
        <end position="142"/>
    </location>
</feature>
<accession>A0A5B7ITK2</accession>
<feature type="region of interest" description="Disordered" evidence="1">
    <location>
        <begin position="110"/>
        <end position="150"/>
    </location>
</feature>
<evidence type="ECO:0000313" key="2">
    <source>
        <dbReference type="EMBL" id="MPC83514.1"/>
    </source>
</evidence>
<evidence type="ECO:0000256" key="1">
    <source>
        <dbReference type="SAM" id="MobiDB-lite"/>
    </source>
</evidence>
<dbReference type="Proteomes" id="UP000324222">
    <property type="component" value="Unassembled WGS sequence"/>
</dbReference>
<feature type="region of interest" description="Disordered" evidence="1">
    <location>
        <begin position="38"/>
        <end position="62"/>
    </location>
</feature>
<comment type="caution">
    <text evidence="2">The sequence shown here is derived from an EMBL/GenBank/DDBJ whole genome shotgun (WGS) entry which is preliminary data.</text>
</comment>
<organism evidence="2 3">
    <name type="scientific">Portunus trituberculatus</name>
    <name type="common">Swimming crab</name>
    <name type="synonym">Neptunus trituberculatus</name>
    <dbReference type="NCBI Taxonomy" id="210409"/>
    <lineage>
        <taxon>Eukaryota</taxon>
        <taxon>Metazoa</taxon>
        <taxon>Ecdysozoa</taxon>
        <taxon>Arthropoda</taxon>
        <taxon>Crustacea</taxon>
        <taxon>Multicrustacea</taxon>
        <taxon>Malacostraca</taxon>
        <taxon>Eumalacostraca</taxon>
        <taxon>Eucarida</taxon>
        <taxon>Decapoda</taxon>
        <taxon>Pleocyemata</taxon>
        <taxon>Brachyura</taxon>
        <taxon>Eubrachyura</taxon>
        <taxon>Portunoidea</taxon>
        <taxon>Portunidae</taxon>
        <taxon>Portuninae</taxon>
        <taxon>Portunus</taxon>
    </lineage>
</organism>
<reference evidence="2 3" key="1">
    <citation type="submission" date="2019-05" db="EMBL/GenBank/DDBJ databases">
        <title>Another draft genome of Portunus trituberculatus and its Hox gene families provides insights of decapod evolution.</title>
        <authorList>
            <person name="Jeong J.-H."/>
            <person name="Song I."/>
            <person name="Kim S."/>
            <person name="Choi T."/>
            <person name="Kim D."/>
            <person name="Ryu S."/>
            <person name="Kim W."/>
        </authorList>
    </citation>
    <scope>NUCLEOTIDE SEQUENCE [LARGE SCALE GENOMIC DNA]</scope>
    <source>
        <tissue evidence="2">Muscle</tissue>
    </source>
</reference>
<dbReference type="AlphaFoldDB" id="A0A5B7ITK2"/>
<name>A0A5B7ITK2_PORTR</name>
<feature type="compositionally biased region" description="Polar residues" evidence="1">
    <location>
        <begin position="45"/>
        <end position="61"/>
    </location>
</feature>